<dbReference type="EC" id="2.3.1.37" evidence="6"/>
<dbReference type="GO" id="GO:0006887">
    <property type="term" value="P:exocytosis"/>
    <property type="evidence" value="ECO:0007669"/>
    <property type="project" value="UniProtKB-KW"/>
</dbReference>
<dbReference type="Gene3D" id="3.90.1150.10">
    <property type="entry name" value="Aspartate Aminotransferase, domain 1"/>
    <property type="match status" value="1"/>
</dbReference>
<sequence length="864" mass="94639">MKYYSGLDVSLKETFISIVDEKGKIVKEEVVASESDAIAKCLLDQDKRYEVIGIESGQLSISMCKELRSFGLPVVCVDARHMAAALSARINKNDKNDARGIAQMMRVGLYKEVLVKSDESCQIKVALGSRRQLICSKQQIFGTIRGLLKIHGIKLGKRSKFETFALRIQETINNVDEISRSSIEALLHSLKTIEESIRKLDKILSEQGRKDEDCKLLTTVPGVGVIVAMTYKAAIDDPYRFETSYTVGAYMGLSPRQYASGEVDRHGSISKMGPMECRSMLYEAAQVLLTISRKNFKLRSWGLKLAKKKGMKKAIVAVARKLAVIMHRISTGSGVTLLHEAAFYGHVGVAELLIEHGATVDAKDRHNFTPLMYASAQGNSVMVELLLQKKADLYLQNNNGETALHSAADHGCFDTAFILISAAKDKEKYVNTQSRHVGTALHIIAYNREINEGHKKLTKLLLDNGTSPYLENDLIINAPQDTFWKGNSLSIAKKRGNKEFLELMASWGYSLTINDTPSNSNKSNTALQNTKGSKWPVIAASALAIAGIISGVAVAVYLEMLAVGIAVGACCLFAALIIYCCNRSSSSLEGSNVVPVDNGKLVEQQNVTKRESYCRHSKFINWCGGTRNISGTTKEVVELEKSLACLHKKEAALTFACGYLANQTTLSTLSSIIPNVVIFSDEKNHSSMIEGIKSGKRPKHIFRHNDVDHLEQLLKSVDTKTPKIIALESVYSMDGDIAPLEAICDLADQHNAITYLDEVHAVGMYGSHGGGIAEREGLMDRITVIQGTLSKAFGVMGGYIASSKSLVDVIRSSAPGFIFTTAMSPVLAATAKASVEHLKSSNIEREKQKQVVEKVKKLTEKCRN</sequence>
<keyword evidence="10" id="KW-0800">Toxin</keyword>
<evidence type="ECO:0000256" key="20">
    <source>
        <dbReference type="ARBA" id="ARBA00032773"/>
    </source>
</evidence>
<dbReference type="SUPFAM" id="SSF48403">
    <property type="entry name" value="Ankyrin repeat"/>
    <property type="match status" value="1"/>
</dbReference>
<dbReference type="PROSITE" id="PS00599">
    <property type="entry name" value="AA_TRANSFER_CLASS_2"/>
    <property type="match status" value="1"/>
</dbReference>
<dbReference type="InterPro" id="IPR015424">
    <property type="entry name" value="PyrdxlP-dep_Trfase"/>
</dbReference>
<comment type="pathway">
    <text evidence="4">Porphyrin-containing compound metabolism; protoporphyrin-IX biosynthesis; 5-aminolevulinate from glycine: step 1/1.</text>
</comment>
<keyword evidence="9" id="KW-1052">Target cell membrane</keyword>
<dbReference type="PROSITE" id="PS50088">
    <property type="entry name" value="ANK_REPEAT"/>
    <property type="match status" value="2"/>
</dbReference>
<dbReference type="Proteomes" id="UP000887116">
    <property type="component" value="Unassembled WGS sequence"/>
</dbReference>
<evidence type="ECO:0000256" key="17">
    <source>
        <dbReference type="ARBA" id="ARBA00023315"/>
    </source>
</evidence>
<proteinExistence type="inferred from homology"/>
<evidence type="ECO:0000259" key="24">
    <source>
        <dbReference type="Pfam" id="PF00155"/>
    </source>
</evidence>
<dbReference type="GO" id="GO:0030170">
    <property type="term" value="F:pyridoxal phosphate binding"/>
    <property type="evidence" value="ECO:0007669"/>
    <property type="project" value="InterPro"/>
</dbReference>
<dbReference type="PROSITE" id="PS50297">
    <property type="entry name" value="ANK_REP_REGION"/>
    <property type="match status" value="2"/>
</dbReference>
<evidence type="ECO:0000256" key="22">
    <source>
        <dbReference type="PROSITE-ProRule" id="PRU00023"/>
    </source>
</evidence>
<keyword evidence="22" id="KW-0040">ANK repeat</keyword>
<dbReference type="Pfam" id="PF01548">
    <property type="entry name" value="DEDD_Tnp_IS110"/>
    <property type="match status" value="1"/>
</dbReference>
<dbReference type="GO" id="GO:0004803">
    <property type="term" value="F:transposase activity"/>
    <property type="evidence" value="ECO:0007669"/>
    <property type="project" value="InterPro"/>
</dbReference>
<dbReference type="InterPro" id="IPR010961">
    <property type="entry name" value="4pyrrol_synth_NH2levulA_synth"/>
</dbReference>
<dbReference type="InterPro" id="IPR002110">
    <property type="entry name" value="Ankyrin_rpt"/>
</dbReference>
<keyword evidence="12" id="KW-0528">Neurotoxin</keyword>
<dbReference type="GO" id="GO:0044231">
    <property type="term" value="C:host cell presynaptic membrane"/>
    <property type="evidence" value="ECO:0007669"/>
    <property type="project" value="UniProtKB-KW"/>
</dbReference>
<evidence type="ECO:0000256" key="7">
    <source>
        <dbReference type="ARBA" id="ARBA00022483"/>
    </source>
</evidence>
<keyword evidence="11" id="KW-0808">Transferase</keyword>
<dbReference type="InterPro" id="IPR036770">
    <property type="entry name" value="Ankyrin_rpt-contain_sf"/>
</dbReference>
<evidence type="ECO:0000256" key="3">
    <source>
        <dbReference type="ARBA" id="ARBA00004613"/>
    </source>
</evidence>
<dbReference type="NCBIfam" id="TIGR01821">
    <property type="entry name" value="5aminolev_synth"/>
    <property type="match status" value="1"/>
</dbReference>
<dbReference type="Pfam" id="PF02371">
    <property type="entry name" value="Transposase_20"/>
    <property type="match status" value="1"/>
</dbReference>
<keyword evidence="28" id="KW-1185">Reference proteome</keyword>
<accession>A0A8X6LBC2</accession>
<evidence type="ECO:0000256" key="23">
    <source>
        <dbReference type="SAM" id="Phobius"/>
    </source>
</evidence>
<dbReference type="InterPro" id="IPR015422">
    <property type="entry name" value="PyrdxlP-dep_Trfase_small"/>
</dbReference>
<feature type="domain" description="Aminotransferase class I/classII large" evidence="24">
    <location>
        <begin position="613"/>
        <end position="852"/>
    </location>
</feature>
<dbReference type="InterPro" id="IPR002525">
    <property type="entry name" value="Transp_IS110-like_N"/>
</dbReference>
<keyword evidence="7" id="KW-0268">Exocytosis</keyword>
<dbReference type="AlphaFoldDB" id="A0A8X6LBC2"/>
<dbReference type="GO" id="GO:0006313">
    <property type="term" value="P:DNA transposition"/>
    <property type="evidence" value="ECO:0007669"/>
    <property type="project" value="InterPro"/>
</dbReference>
<dbReference type="GO" id="GO:0003870">
    <property type="term" value="F:5-aminolevulinate synthase activity"/>
    <property type="evidence" value="ECO:0007669"/>
    <property type="project" value="UniProtKB-EC"/>
</dbReference>
<evidence type="ECO:0000256" key="5">
    <source>
        <dbReference type="ARBA" id="ARBA00008392"/>
    </source>
</evidence>
<dbReference type="GO" id="GO:0005576">
    <property type="term" value="C:extracellular region"/>
    <property type="evidence" value="ECO:0007669"/>
    <property type="project" value="UniProtKB-SubCell"/>
</dbReference>
<dbReference type="Pfam" id="PF12796">
    <property type="entry name" value="Ank_2"/>
    <property type="match status" value="1"/>
</dbReference>
<keyword evidence="23" id="KW-0472">Membrane</keyword>
<dbReference type="GO" id="GO:0090729">
    <property type="term" value="F:toxin activity"/>
    <property type="evidence" value="ECO:0007669"/>
    <property type="project" value="UniProtKB-KW"/>
</dbReference>
<feature type="repeat" description="ANK" evidence="22">
    <location>
        <begin position="333"/>
        <end position="365"/>
    </location>
</feature>
<keyword evidence="17" id="KW-0012">Acyltransferase</keyword>
<comment type="catalytic activity">
    <reaction evidence="21">
        <text>succinyl-CoA + glycine + H(+) = 5-aminolevulinate + CO2 + CoA</text>
        <dbReference type="Rhea" id="RHEA:12921"/>
        <dbReference type="ChEBI" id="CHEBI:15378"/>
        <dbReference type="ChEBI" id="CHEBI:16526"/>
        <dbReference type="ChEBI" id="CHEBI:57287"/>
        <dbReference type="ChEBI" id="CHEBI:57292"/>
        <dbReference type="ChEBI" id="CHEBI:57305"/>
        <dbReference type="ChEBI" id="CHEBI:356416"/>
        <dbReference type="EC" id="2.3.1.37"/>
    </reaction>
    <physiologicalReaction direction="left-to-right" evidence="21">
        <dbReference type="Rhea" id="RHEA:12922"/>
    </physiologicalReaction>
</comment>
<dbReference type="GO" id="GO:0003677">
    <property type="term" value="F:DNA binding"/>
    <property type="evidence" value="ECO:0007669"/>
    <property type="project" value="InterPro"/>
</dbReference>
<keyword evidence="23" id="KW-1133">Transmembrane helix</keyword>
<evidence type="ECO:0000259" key="26">
    <source>
        <dbReference type="Pfam" id="PF02371"/>
    </source>
</evidence>
<feature type="domain" description="Transposase IS116/IS110/IS902 C-terminal" evidence="26">
    <location>
        <begin position="214"/>
        <end position="294"/>
    </location>
</feature>
<comment type="similarity">
    <text evidence="5">Belongs to the class-II pyridoxal-phosphate-dependent aminotransferase family.</text>
</comment>
<dbReference type="InterPro" id="IPR003346">
    <property type="entry name" value="Transposase_20"/>
</dbReference>
<evidence type="ECO:0000256" key="6">
    <source>
        <dbReference type="ARBA" id="ARBA00013257"/>
    </source>
</evidence>
<evidence type="ECO:0000256" key="19">
    <source>
        <dbReference type="ARBA" id="ARBA00031945"/>
    </source>
</evidence>
<evidence type="ECO:0000256" key="10">
    <source>
        <dbReference type="ARBA" id="ARBA00022656"/>
    </source>
</evidence>
<evidence type="ECO:0000256" key="4">
    <source>
        <dbReference type="ARBA" id="ARBA00005029"/>
    </source>
</evidence>
<keyword evidence="8" id="KW-0964">Secreted</keyword>
<dbReference type="SMART" id="SM00248">
    <property type="entry name" value="ANK"/>
    <property type="match status" value="4"/>
</dbReference>
<dbReference type="Pfam" id="PF00155">
    <property type="entry name" value="Aminotran_1_2"/>
    <property type="match status" value="1"/>
</dbReference>
<feature type="repeat" description="ANK" evidence="22">
    <location>
        <begin position="366"/>
        <end position="398"/>
    </location>
</feature>
<evidence type="ECO:0000256" key="9">
    <source>
        <dbReference type="ARBA" id="ARBA00022537"/>
    </source>
</evidence>
<dbReference type="NCBIfam" id="NF033542">
    <property type="entry name" value="transpos_IS110"/>
    <property type="match status" value="1"/>
</dbReference>
<reference evidence="27" key="1">
    <citation type="submission" date="2020-07" db="EMBL/GenBank/DDBJ databases">
        <title>Multicomponent nature underlies the extraordinary mechanical properties of spider dragline silk.</title>
        <authorList>
            <person name="Kono N."/>
            <person name="Nakamura H."/>
            <person name="Mori M."/>
            <person name="Yoshida Y."/>
            <person name="Ohtoshi R."/>
            <person name="Malay A.D."/>
            <person name="Moran D.A.P."/>
            <person name="Tomita M."/>
            <person name="Numata K."/>
            <person name="Arakawa K."/>
        </authorList>
    </citation>
    <scope>NUCLEOTIDE SEQUENCE</scope>
</reference>
<keyword evidence="23" id="KW-0812">Transmembrane</keyword>
<evidence type="ECO:0000256" key="11">
    <source>
        <dbReference type="ARBA" id="ARBA00022679"/>
    </source>
</evidence>
<evidence type="ECO:0000256" key="1">
    <source>
        <dbReference type="ARBA" id="ARBA00001933"/>
    </source>
</evidence>
<dbReference type="GO" id="GO:0006783">
    <property type="term" value="P:heme biosynthetic process"/>
    <property type="evidence" value="ECO:0007669"/>
    <property type="project" value="UniProtKB-KW"/>
</dbReference>
<feature type="domain" description="Transposase IS110-like N-terminal" evidence="25">
    <location>
        <begin position="6"/>
        <end position="149"/>
    </location>
</feature>
<evidence type="ECO:0000256" key="21">
    <source>
        <dbReference type="ARBA" id="ARBA00049013"/>
    </source>
</evidence>
<comment type="cofactor">
    <cofactor evidence="1">
        <name>pyridoxal 5'-phosphate</name>
        <dbReference type="ChEBI" id="CHEBI:597326"/>
    </cofactor>
</comment>
<evidence type="ECO:0000256" key="15">
    <source>
        <dbReference type="ARBA" id="ARBA00023133"/>
    </source>
</evidence>
<evidence type="ECO:0000256" key="2">
    <source>
        <dbReference type="ARBA" id="ARBA00004175"/>
    </source>
</evidence>
<dbReference type="PANTHER" id="PTHR13693">
    <property type="entry name" value="CLASS II AMINOTRANSFERASE/8-AMINO-7-OXONONANOATE SYNTHASE"/>
    <property type="match status" value="1"/>
</dbReference>
<dbReference type="Gene3D" id="3.40.640.10">
    <property type="entry name" value="Type I PLP-dependent aspartate aminotransferase-like (Major domain)"/>
    <property type="match status" value="1"/>
</dbReference>
<dbReference type="InterPro" id="IPR015421">
    <property type="entry name" value="PyrdxlP-dep_Trfase_major"/>
</dbReference>
<feature type="transmembrane region" description="Helical" evidence="23">
    <location>
        <begin position="561"/>
        <end position="579"/>
    </location>
</feature>
<keyword evidence="15" id="KW-0350">Heme biosynthesis</keyword>
<evidence type="ECO:0000256" key="12">
    <source>
        <dbReference type="ARBA" id="ARBA00022699"/>
    </source>
</evidence>
<name>A0A8X6LBC2_TRICU</name>
<dbReference type="Gene3D" id="1.25.40.20">
    <property type="entry name" value="Ankyrin repeat-containing domain"/>
    <property type="match status" value="1"/>
</dbReference>
<dbReference type="PANTHER" id="PTHR13693:SF102">
    <property type="entry name" value="2-AMINO-3-KETOBUTYRATE COENZYME A LIGASE, MITOCHONDRIAL"/>
    <property type="match status" value="1"/>
</dbReference>
<evidence type="ECO:0000256" key="14">
    <source>
        <dbReference type="ARBA" id="ARBA00023028"/>
    </source>
</evidence>
<dbReference type="GO" id="GO:0005739">
    <property type="term" value="C:mitochondrion"/>
    <property type="evidence" value="ECO:0007669"/>
    <property type="project" value="TreeGrafter"/>
</dbReference>
<keyword evidence="16" id="KW-1053">Target membrane</keyword>
<evidence type="ECO:0000259" key="25">
    <source>
        <dbReference type="Pfam" id="PF01548"/>
    </source>
</evidence>
<gene>
    <name evidence="27" type="primary">hemA</name>
    <name evidence="27" type="ORF">TNCT_34551</name>
</gene>
<evidence type="ECO:0000256" key="18">
    <source>
        <dbReference type="ARBA" id="ARBA00031691"/>
    </source>
</evidence>
<evidence type="ECO:0000256" key="8">
    <source>
        <dbReference type="ARBA" id="ARBA00022525"/>
    </source>
</evidence>
<organism evidence="27 28">
    <name type="scientific">Trichonephila clavata</name>
    <name type="common">Joro spider</name>
    <name type="synonym">Nephila clavata</name>
    <dbReference type="NCBI Taxonomy" id="2740835"/>
    <lineage>
        <taxon>Eukaryota</taxon>
        <taxon>Metazoa</taxon>
        <taxon>Ecdysozoa</taxon>
        <taxon>Arthropoda</taxon>
        <taxon>Chelicerata</taxon>
        <taxon>Arachnida</taxon>
        <taxon>Araneae</taxon>
        <taxon>Araneomorphae</taxon>
        <taxon>Entelegynae</taxon>
        <taxon>Araneoidea</taxon>
        <taxon>Nephilidae</taxon>
        <taxon>Trichonephila</taxon>
    </lineage>
</organism>
<evidence type="ECO:0000256" key="13">
    <source>
        <dbReference type="ARBA" id="ARBA00022898"/>
    </source>
</evidence>
<dbReference type="EMBL" id="BMAO01035039">
    <property type="protein sequence ID" value="GFR00774.1"/>
    <property type="molecule type" value="Genomic_DNA"/>
</dbReference>
<feature type="transmembrane region" description="Helical" evidence="23">
    <location>
        <begin position="535"/>
        <end position="554"/>
    </location>
</feature>
<dbReference type="FunFam" id="3.40.640.10:FF:000006">
    <property type="entry name" value="5-aminolevulinate synthase, mitochondrial"/>
    <property type="match status" value="1"/>
</dbReference>
<dbReference type="InterPro" id="IPR047650">
    <property type="entry name" value="Transpos_IS110"/>
</dbReference>
<evidence type="ECO:0000313" key="28">
    <source>
        <dbReference type="Proteomes" id="UP000887116"/>
    </source>
</evidence>
<comment type="caution">
    <text evidence="27">The sequence shown here is derived from an EMBL/GenBank/DDBJ whole genome shotgun (WGS) entry which is preliminary data.</text>
</comment>
<comment type="subcellular location">
    <subcellularLocation>
        <location evidence="3">Secreted</location>
    </subcellularLocation>
    <subcellularLocation>
        <location evidence="2">Target cell membrane</location>
    </subcellularLocation>
</comment>
<dbReference type="InterPro" id="IPR001917">
    <property type="entry name" value="Aminotrans_II_pyridoxalP_BS"/>
</dbReference>
<dbReference type="InterPro" id="IPR004839">
    <property type="entry name" value="Aminotransferase_I/II_large"/>
</dbReference>
<keyword evidence="13" id="KW-0663">Pyridoxal phosphate</keyword>
<dbReference type="InterPro" id="IPR050087">
    <property type="entry name" value="AON_synthase_class-II"/>
</dbReference>
<keyword evidence="14" id="KW-0638">Presynaptic neurotoxin</keyword>
<protein>
    <recommendedName>
        <fullName evidence="6">5-aminolevulinate synthase</fullName>
        <ecNumber evidence="6">2.3.1.37</ecNumber>
    </recommendedName>
    <alternativeName>
        <fullName evidence="18">5-aminolevulinic acid synthase</fullName>
    </alternativeName>
    <alternativeName>
        <fullName evidence="19">Delta-ALA synthase</fullName>
    </alternativeName>
    <alternativeName>
        <fullName evidence="20">Delta-aminolevulinate synthase</fullName>
    </alternativeName>
</protein>
<dbReference type="GO" id="GO:0044218">
    <property type="term" value="C:other organism cell membrane"/>
    <property type="evidence" value="ECO:0007669"/>
    <property type="project" value="UniProtKB-KW"/>
</dbReference>
<dbReference type="SUPFAM" id="SSF53383">
    <property type="entry name" value="PLP-dependent transferases"/>
    <property type="match status" value="1"/>
</dbReference>
<evidence type="ECO:0000313" key="27">
    <source>
        <dbReference type="EMBL" id="GFR00774.1"/>
    </source>
</evidence>
<evidence type="ECO:0000256" key="16">
    <source>
        <dbReference type="ARBA" id="ARBA00023298"/>
    </source>
</evidence>